<sequence>MDTACAAYRTHADGKLPKGIGDEENQAGGGMLTPSS</sequence>
<feature type="compositionally biased region" description="Gly residues" evidence="1">
    <location>
        <begin position="27"/>
        <end position="36"/>
    </location>
</feature>
<evidence type="ECO:0000313" key="7">
    <source>
        <dbReference type="Proteomes" id="UP000435112"/>
    </source>
</evidence>
<evidence type="ECO:0000256" key="1">
    <source>
        <dbReference type="SAM" id="MobiDB-lite"/>
    </source>
</evidence>
<dbReference type="EMBL" id="QXFU01002370">
    <property type="protein sequence ID" value="KAE8986609.1"/>
    <property type="molecule type" value="Genomic_DNA"/>
</dbReference>
<feature type="region of interest" description="Disordered" evidence="1">
    <location>
        <begin position="1"/>
        <end position="36"/>
    </location>
</feature>
<dbReference type="AlphaFoldDB" id="A0A6A3IU81"/>
<evidence type="ECO:0000313" key="5">
    <source>
        <dbReference type="Proteomes" id="UP000429607"/>
    </source>
</evidence>
<evidence type="ECO:0000313" key="6">
    <source>
        <dbReference type="Proteomes" id="UP000434957"/>
    </source>
</evidence>
<dbReference type="Proteomes" id="UP000434957">
    <property type="component" value="Unassembled WGS sequence"/>
</dbReference>
<name>A0A6A3IU81_9STRA</name>
<proteinExistence type="predicted"/>
<accession>A0A6A3IU81</accession>
<dbReference type="EMBL" id="QXFV01002105">
    <property type="protein sequence ID" value="KAE8992804.1"/>
    <property type="molecule type" value="Genomic_DNA"/>
</dbReference>
<dbReference type="Proteomes" id="UP000435112">
    <property type="component" value="Unassembled WGS sequence"/>
</dbReference>
<protein>
    <submittedName>
        <fullName evidence="2">Uncharacterized protein</fullName>
    </submittedName>
</protein>
<evidence type="ECO:0000313" key="4">
    <source>
        <dbReference type="EMBL" id="KAE9271462.1"/>
    </source>
</evidence>
<comment type="caution">
    <text evidence="2">The sequence shown here is derived from an EMBL/GenBank/DDBJ whole genome shotgun (WGS) entry which is preliminary data.</text>
</comment>
<keyword evidence="6" id="KW-1185">Reference proteome</keyword>
<reference evidence="5 7" key="1">
    <citation type="submission" date="2018-09" db="EMBL/GenBank/DDBJ databases">
        <title>Genomic investigation of the strawberry pathogen Phytophthora fragariae indicates pathogenicity is determined by transcriptional variation in three key races.</title>
        <authorList>
            <person name="Adams T.M."/>
            <person name="Armitage A.D."/>
            <person name="Sobczyk M.K."/>
            <person name="Bates H.J."/>
            <person name="Dunwell J.M."/>
            <person name="Nellist C.F."/>
            <person name="Harrison R.J."/>
        </authorList>
    </citation>
    <scope>NUCLEOTIDE SEQUENCE [LARGE SCALE GENOMIC DNA]</scope>
    <source>
        <strain evidence="3 5">SCRP249</strain>
        <strain evidence="2 7">SCRP324</strain>
        <strain evidence="4 6">SCRP333</strain>
    </source>
</reference>
<gene>
    <name evidence="3" type="ORF">PR001_g20847</name>
    <name evidence="2" type="ORF">PR002_g22305</name>
    <name evidence="4" type="ORF">PR003_g30502</name>
</gene>
<evidence type="ECO:0000313" key="2">
    <source>
        <dbReference type="EMBL" id="KAE8986609.1"/>
    </source>
</evidence>
<organism evidence="2 7">
    <name type="scientific">Phytophthora rubi</name>
    <dbReference type="NCBI Taxonomy" id="129364"/>
    <lineage>
        <taxon>Eukaryota</taxon>
        <taxon>Sar</taxon>
        <taxon>Stramenopiles</taxon>
        <taxon>Oomycota</taxon>
        <taxon>Peronosporomycetes</taxon>
        <taxon>Peronosporales</taxon>
        <taxon>Peronosporaceae</taxon>
        <taxon>Phytophthora</taxon>
    </lineage>
</organism>
<evidence type="ECO:0000313" key="3">
    <source>
        <dbReference type="EMBL" id="KAE8992804.1"/>
    </source>
</evidence>
<dbReference type="OrthoDB" id="10268846at2759"/>
<dbReference type="Proteomes" id="UP000429607">
    <property type="component" value="Unassembled WGS sequence"/>
</dbReference>
<dbReference type="EMBL" id="QXFT01005719">
    <property type="protein sequence ID" value="KAE9271462.1"/>
    <property type="molecule type" value="Genomic_DNA"/>
</dbReference>